<evidence type="ECO:0000313" key="6">
    <source>
        <dbReference type="Proteomes" id="UP000298491"/>
    </source>
</evidence>
<dbReference type="EC" id="2.1.1.13" evidence="5"/>
<accession>A0A659QLW2</accession>
<gene>
    <name evidence="5" type="primary">metH</name>
    <name evidence="5" type="ORF">C9F09_18630</name>
</gene>
<dbReference type="InterPro" id="IPR037010">
    <property type="entry name" value="VitB12-dep_Met_synth_activ_sf"/>
</dbReference>
<keyword evidence="1" id="KW-0479">Metal-binding</keyword>
<feature type="domain" description="AdoMet activation" evidence="4">
    <location>
        <begin position="1"/>
        <end position="269"/>
    </location>
</feature>
<dbReference type="GO" id="GO:0032259">
    <property type="term" value="P:methylation"/>
    <property type="evidence" value="ECO:0007669"/>
    <property type="project" value="UniProtKB-KW"/>
</dbReference>
<dbReference type="GO" id="GO:0046872">
    <property type="term" value="F:metal ion binding"/>
    <property type="evidence" value="ECO:0007669"/>
    <property type="project" value="UniProtKB-KW"/>
</dbReference>
<comment type="caution">
    <text evidence="5">The sequence shown here is derived from an EMBL/GenBank/DDBJ whole genome shotgun (WGS) entry which is preliminary data.</text>
</comment>
<evidence type="ECO:0000313" key="5">
    <source>
        <dbReference type="EMBL" id="TGC85812.1"/>
    </source>
</evidence>
<dbReference type="InterPro" id="IPR050554">
    <property type="entry name" value="Met_Synthase/Corrinoid"/>
</dbReference>
<dbReference type="GO" id="GO:0046653">
    <property type="term" value="P:tetrahydrofolate metabolic process"/>
    <property type="evidence" value="ECO:0007669"/>
    <property type="project" value="TreeGrafter"/>
</dbReference>
<dbReference type="SUPFAM" id="SSF56507">
    <property type="entry name" value="Methionine synthase activation domain-like"/>
    <property type="match status" value="1"/>
</dbReference>
<dbReference type="InterPro" id="IPR004223">
    <property type="entry name" value="VitB12-dep_Met_synth_activ_dom"/>
</dbReference>
<dbReference type="EMBL" id="PYKB01001107">
    <property type="protein sequence ID" value="TGC85812.1"/>
    <property type="molecule type" value="Genomic_DNA"/>
</dbReference>
<protein>
    <submittedName>
        <fullName evidence="5">Methionine synthase</fullName>
        <ecNumber evidence="5">2.1.1.13</ecNumber>
    </submittedName>
</protein>
<dbReference type="PROSITE" id="PS50974">
    <property type="entry name" value="ADOMET_ACTIVATION"/>
    <property type="match status" value="1"/>
</dbReference>
<evidence type="ECO:0000256" key="3">
    <source>
        <dbReference type="PROSITE-ProRule" id="PRU00346"/>
    </source>
</evidence>
<proteinExistence type="predicted"/>
<dbReference type="Pfam" id="PF02965">
    <property type="entry name" value="Met_synt_B12"/>
    <property type="match status" value="1"/>
</dbReference>
<keyword evidence="2" id="KW-0170">Cobalt</keyword>
<evidence type="ECO:0000256" key="1">
    <source>
        <dbReference type="ARBA" id="ARBA00022723"/>
    </source>
</evidence>
<organism evidence="5 6">
    <name type="scientific">Salmonella enterica subsp. enterica serovar Wilhelmsburg</name>
    <dbReference type="NCBI Taxonomy" id="1960126"/>
    <lineage>
        <taxon>Bacteria</taxon>
        <taxon>Pseudomonadati</taxon>
        <taxon>Pseudomonadota</taxon>
        <taxon>Gammaproteobacteria</taxon>
        <taxon>Enterobacterales</taxon>
        <taxon>Enterobacteriaceae</taxon>
        <taxon>Salmonella</taxon>
    </lineage>
</organism>
<dbReference type="Proteomes" id="UP000298491">
    <property type="component" value="Unassembled WGS sequence"/>
</dbReference>
<dbReference type="Gene3D" id="3.10.196.10">
    <property type="entry name" value="Vitamin B12-dependent methionine synthase, activation domain"/>
    <property type="match status" value="2"/>
</dbReference>
<evidence type="ECO:0000259" key="4">
    <source>
        <dbReference type="PROSITE" id="PS50974"/>
    </source>
</evidence>
<dbReference type="GO" id="GO:0005829">
    <property type="term" value="C:cytosol"/>
    <property type="evidence" value="ECO:0007669"/>
    <property type="project" value="TreeGrafter"/>
</dbReference>
<name>A0A659QLW2_SALET</name>
<dbReference type="GO" id="GO:0050667">
    <property type="term" value="P:homocysteine metabolic process"/>
    <property type="evidence" value="ECO:0007669"/>
    <property type="project" value="TreeGrafter"/>
</dbReference>
<sequence>PSPRRLEEARVGVEAPRLFNAANDMLDKLSAEKLLNPRGVVGLFPANRVGDDIEIYRDETRTHVLTVRHHLRQQTEKVGFANYCLADFVAPKLSGKADYIGAFAVTGGLEEDALADAFEAQHDDYNKIMVKAIADRLAEAFAEYLHERVRKVYWGYAPNESLSNDELIRENYQGIRPAPGYPACPEHTEKGTIWQLLDVEKHTGMKLTESFAMWPGASVSGWYFSHPESKYFAVALIQRDQVTDYAFRKGMSVEDVERWLAPNLGYDAD</sequence>
<reference evidence="5 6" key="1">
    <citation type="submission" date="2018-03" db="EMBL/GenBank/DDBJ databases">
        <title>Non-Typhoidal Salmonella genome sequencing and assembly.</title>
        <authorList>
            <person name="Matchawe C."/>
        </authorList>
    </citation>
    <scope>NUCLEOTIDE SEQUENCE [LARGE SCALE GENOMIC DNA]</scope>
    <source>
        <strain evidence="5 6">35dea</strain>
    </source>
</reference>
<feature type="non-terminal residue" evidence="5">
    <location>
        <position position="1"/>
    </location>
</feature>
<evidence type="ECO:0000256" key="2">
    <source>
        <dbReference type="ARBA" id="ARBA00023285"/>
    </source>
</evidence>
<keyword evidence="3 5" id="KW-0489">Methyltransferase</keyword>
<dbReference type="PANTHER" id="PTHR45833:SF1">
    <property type="entry name" value="METHIONINE SYNTHASE"/>
    <property type="match status" value="1"/>
</dbReference>
<keyword evidence="3 5" id="KW-0808">Transferase</keyword>
<dbReference type="GO" id="GO:0008705">
    <property type="term" value="F:methionine synthase activity"/>
    <property type="evidence" value="ECO:0007669"/>
    <property type="project" value="UniProtKB-EC"/>
</dbReference>
<dbReference type="PANTHER" id="PTHR45833">
    <property type="entry name" value="METHIONINE SYNTHASE"/>
    <property type="match status" value="1"/>
</dbReference>
<dbReference type="AlphaFoldDB" id="A0A659QLW2"/>